<proteinExistence type="predicted"/>
<organism evidence="1 2">
    <name type="scientific">Exidia glandulosa HHB12029</name>
    <dbReference type="NCBI Taxonomy" id="1314781"/>
    <lineage>
        <taxon>Eukaryota</taxon>
        <taxon>Fungi</taxon>
        <taxon>Dikarya</taxon>
        <taxon>Basidiomycota</taxon>
        <taxon>Agaricomycotina</taxon>
        <taxon>Agaricomycetes</taxon>
        <taxon>Auriculariales</taxon>
        <taxon>Exidiaceae</taxon>
        <taxon>Exidia</taxon>
    </lineage>
</organism>
<dbReference type="AlphaFoldDB" id="A0A165C3F6"/>
<keyword evidence="2" id="KW-1185">Reference proteome</keyword>
<dbReference type="InParanoid" id="A0A165C3F6"/>
<gene>
    <name evidence="1" type="ORF">EXIGLDRAFT_755394</name>
</gene>
<evidence type="ECO:0008006" key="3">
    <source>
        <dbReference type="Google" id="ProtNLM"/>
    </source>
</evidence>
<dbReference type="OrthoDB" id="10259236at2759"/>
<reference evidence="1 2" key="1">
    <citation type="journal article" date="2016" name="Mol. Biol. Evol.">
        <title>Comparative Genomics of Early-Diverging Mushroom-Forming Fungi Provides Insights into the Origins of Lignocellulose Decay Capabilities.</title>
        <authorList>
            <person name="Nagy L.G."/>
            <person name="Riley R."/>
            <person name="Tritt A."/>
            <person name="Adam C."/>
            <person name="Daum C."/>
            <person name="Floudas D."/>
            <person name="Sun H."/>
            <person name="Yadav J.S."/>
            <person name="Pangilinan J."/>
            <person name="Larsson K.H."/>
            <person name="Matsuura K."/>
            <person name="Barry K."/>
            <person name="Labutti K."/>
            <person name="Kuo R."/>
            <person name="Ohm R.A."/>
            <person name="Bhattacharya S.S."/>
            <person name="Shirouzu T."/>
            <person name="Yoshinaga Y."/>
            <person name="Martin F.M."/>
            <person name="Grigoriev I.V."/>
            <person name="Hibbett D.S."/>
        </authorList>
    </citation>
    <scope>NUCLEOTIDE SEQUENCE [LARGE SCALE GENOMIC DNA]</scope>
    <source>
        <strain evidence="1 2">HHB12029</strain>
    </source>
</reference>
<name>A0A165C3F6_EXIGL</name>
<dbReference type="Proteomes" id="UP000077266">
    <property type="component" value="Unassembled WGS sequence"/>
</dbReference>
<protein>
    <recommendedName>
        <fullName evidence="3">Nudix hydrolase domain-containing protein</fullName>
    </recommendedName>
</protein>
<evidence type="ECO:0000313" key="1">
    <source>
        <dbReference type="EMBL" id="KZV81742.1"/>
    </source>
</evidence>
<sequence>MDLGGEGYEAQPTQNSTDLLQFAFWASPYLHSSLDFRIQTGVILIDKEQERVLFVQNDRLGAKTFPRGQSADIDDLLESPIRCAEATSDYKCERLALPILTKEYSEPEHKAVARITDELSDDPFYVTFDTLSDRTTGEKWPQVYQLITYWYAAYVDRDHPLSAISHRDSTAEWVPLKDAPAMLEGKDEMGSRSFTVFRQLWNYLKKPAREG</sequence>
<evidence type="ECO:0000313" key="2">
    <source>
        <dbReference type="Proteomes" id="UP000077266"/>
    </source>
</evidence>
<accession>A0A165C3F6</accession>
<dbReference type="EMBL" id="KV426371">
    <property type="protein sequence ID" value="KZV81742.1"/>
    <property type="molecule type" value="Genomic_DNA"/>
</dbReference>